<evidence type="ECO:0000256" key="2">
    <source>
        <dbReference type="ARBA" id="ARBA00008445"/>
    </source>
</evidence>
<evidence type="ECO:0000256" key="10">
    <source>
        <dbReference type="RuleBase" id="RU365087"/>
    </source>
</evidence>
<evidence type="ECO:0000256" key="3">
    <source>
        <dbReference type="ARBA" id="ARBA00022448"/>
    </source>
</evidence>
<evidence type="ECO:0000313" key="11">
    <source>
        <dbReference type="EMBL" id="MBM7614357.1"/>
    </source>
</evidence>
<comment type="caution">
    <text evidence="11">The sequence shown here is derived from an EMBL/GenBank/DDBJ whole genome shotgun (WGS) entry which is preliminary data.</text>
</comment>
<keyword evidence="4 10" id="KW-1003">Cell membrane</keyword>
<evidence type="ECO:0000313" key="12">
    <source>
        <dbReference type="Proteomes" id="UP001314796"/>
    </source>
</evidence>
<name>A0ABS2NNF2_9FIRM</name>
<evidence type="ECO:0000256" key="8">
    <source>
        <dbReference type="ARBA" id="ARBA00023010"/>
    </source>
</evidence>
<proteinExistence type="inferred from homology"/>
<accession>A0ABS2NNF2</accession>
<evidence type="ECO:0000256" key="4">
    <source>
        <dbReference type="ARBA" id="ARBA00022475"/>
    </source>
</evidence>
<organism evidence="11 12">
    <name type="scientific">Alkaliphilus hydrothermalis</name>
    <dbReference type="NCBI Taxonomy" id="1482730"/>
    <lineage>
        <taxon>Bacteria</taxon>
        <taxon>Bacillati</taxon>
        <taxon>Bacillota</taxon>
        <taxon>Clostridia</taxon>
        <taxon>Peptostreptococcales</taxon>
        <taxon>Natronincolaceae</taxon>
        <taxon>Alkaliphilus</taxon>
    </lineage>
</organism>
<dbReference type="Pfam" id="PF03840">
    <property type="entry name" value="SecG"/>
    <property type="match status" value="1"/>
</dbReference>
<evidence type="ECO:0000256" key="1">
    <source>
        <dbReference type="ARBA" id="ARBA00004651"/>
    </source>
</evidence>
<comment type="similarity">
    <text evidence="2 10">Belongs to the SecG family.</text>
</comment>
<dbReference type="PRINTS" id="PR01651">
    <property type="entry name" value="SECGEXPORT"/>
</dbReference>
<comment type="function">
    <text evidence="10">Involved in protein export. Participates in an early event of protein translocation.</text>
</comment>
<keyword evidence="7 10" id="KW-1133">Transmembrane helix</keyword>
<keyword evidence="12" id="KW-1185">Reference proteome</keyword>
<feature type="transmembrane region" description="Helical" evidence="10">
    <location>
        <begin position="53"/>
        <end position="75"/>
    </location>
</feature>
<evidence type="ECO:0000256" key="7">
    <source>
        <dbReference type="ARBA" id="ARBA00022989"/>
    </source>
</evidence>
<protein>
    <recommendedName>
        <fullName evidence="10">Protein-export membrane protein SecG</fullName>
    </recommendedName>
</protein>
<gene>
    <name evidence="11" type="ORF">JOC73_000868</name>
</gene>
<dbReference type="PANTHER" id="PTHR34182">
    <property type="entry name" value="PROTEIN-EXPORT MEMBRANE PROTEIN SECG"/>
    <property type="match status" value="1"/>
</dbReference>
<keyword evidence="8 10" id="KW-0811">Translocation</keyword>
<dbReference type="NCBIfam" id="TIGR00810">
    <property type="entry name" value="secG"/>
    <property type="match status" value="1"/>
</dbReference>
<keyword evidence="6 10" id="KW-0653">Protein transport</keyword>
<feature type="transmembrane region" description="Helical" evidence="10">
    <location>
        <begin position="6"/>
        <end position="23"/>
    </location>
</feature>
<sequence>MLKTILMVIQVITSIILIGSILLQSGKSQGLSGAIGGGAEQVWGKQARGYEGVLSKVTSVAAALFIIVAITLVAIQ</sequence>
<dbReference type="Proteomes" id="UP001314796">
    <property type="component" value="Unassembled WGS sequence"/>
</dbReference>
<comment type="subcellular location">
    <subcellularLocation>
        <location evidence="1 10">Cell membrane</location>
        <topology evidence="1 10">Multi-pass membrane protein</topology>
    </subcellularLocation>
</comment>
<keyword evidence="5 10" id="KW-0812">Transmembrane</keyword>
<dbReference type="RefSeq" id="WP_204400631.1">
    <property type="nucleotide sequence ID" value="NZ_JAFBEE010000004.1"/>
</dbReference>
<dbReference type="PANTHER" id="PTHR34182:SF1">
    <property type="entry name" value="PROTEIN-EXPORT MEMBRANE PROTEIN SECG"/>
    <property type="match status" value="1"/>
</dbReference>
<evidence type="ECO:0000256" key="6">
    <source>
        <dbReference type="ARBA" id="ARBA00022927"/>
    </source>
</evidence>
<dbReference type="InterPro" id="IPR004692">
    <property type="entry name" value="SecG"/>
</dbReference>
<reference evidence="11 12" key="1">
    <citation type="submission" date="2021-01" db="EMBL/GenBank/DDBJ databases">
        <title>Genomic Encyclopedia of Type Strains, Phase IV (KMG-IV): sequencing the most valuable type-strain genomes for metagenomic binning, comparative biology and taxonomic classification.</title>
        <authorList>
            <person name="Goeker M."/>
        </authorList>
    </citation>
    <scope>NUCLEOTIDE SEQUENCE [LARGE SCALE GENOMIC DNA]</scope>
    <source>
        <strain evidence="11 12">DSM 25890</strain>
    </source>
</reference>
<keyword evidence="9 10" id="KW-0472">Membrane</keyword>
<dbReference type="EMBL" id="JAFBEE010000004">
    <property type="protein sequence ID" value="MBM7614357.1"/>
    <property type="molecule type" value="Genomic_DNA"/>
</dbReference>
<evidence type="ECO:0000256" key="5">
    <source>
        <dbReference type="ARBA" id="ARBA00022692"/>
    </source>
</evidence>
<keyword evidence="3 10" id="KW-0813">Transport</keyword>
<evidence type="ECO:0000256" key="9">
    <source>
        <dbReference type="ARBA" id="ARBA00023136"/>
    </source>
</evidence>